<dbReference type="EC" id="2.7.7.7" evidence="20"/>
<dbReference type="PROSITE" id="PS00116">
    <property type="entry name" value="DNA_POLYMERASE_B"/>
    <property type="match status" value="1"/>
</dbReference>
<dbReference type="GO" id="GO:0003887">
    <property type="term" value="F:DNA-directed DNA polymerase activity"/>
    <property type="evidence" value="ECO:0007669"/>
    <property type="project" value="UniProtKB-KW"/>
</dbReference>
<dbReference type="GO" id="GO:0000724">
    <property type="term" value="P:double-strand break repair via homologous recombination"/>
    <property type="evidence" value="ECO:0007669"/>
    <property type="project" value="TreeGrafter"/>
</dbReference>
<dbReference type="InterPro" id="IPR006134">
    <property type="entry name" value="DNA-dir_DNA_pol_B_multi_dom"/>
</dbReference>
<dbReference type="GO" id="GO:0003677">
    <property type="term" value="F:DNA binding"/>
    <property type="evidence" value="ECO:0007669"/>
    <property type="project" value="UniProtKB-KW"/>
</dbReference>
<dbReference type="Gene3D" id="3.90.1600.10">
    <property type="entry name" value="Palm domain of DNA polymerase"/>
    <property type="match status" value="1"/>
</dbReference>
<reference evidence="25 26" key="1">
    <citation type="submission" date="2014-06" db="EMBL/GenBank/DDBJ databases">
        <authorList>
            <person name="Swart Estienne"/>
        </authorList>
    </citation>
    <scope>NUCLEOTIDE SEQUENCE [LARGE SCALE GENOMIC DNA]</scope>
    <source>
        <strain evidence="25 26">130c</strain>
    </source>
</reference>
<dbReference type="Proteomes" id="UP000039865">
    <property type="component" value="Unassembled WGS sequence"/>
</dbReference>
<evidence type="ECO:0000313" key="26">
    <source>
        <dbReference type="Proteomes" id="UP000039865"/>
    </source>
</evidence>
<evidence type="ECO:0000259" key="23">
    <source>
        <dbReference type="Pfam" id="PF03104"/>
    </source>
</evidence>
<dbReference type="GO" id="GO:0008270">
    <property type="term" value="F:zinc ion binding"/>
    <property type="evidence" value="ECO:0007669"/>
    <property type="project" value="UniProtKB-KW"/>
</dbReference>
<keyword evidence="12 20" id="KW-0239">DNA-directed DNA polymerase</keyword>
<evidence type="ECO:0000256" key="2">
    <source>
        <dbReference type="ARBA" id="ARBA00004123"/>
    </source>
</evidence>
<accession>A0A077ZYS1</accession>
<dbReference type="InterPro" id="IPR043502">
    <property type="entry name" value="DNA/RNA_pol_sf"/>
</dbReference>
<evidence type="ECO:0000256" key="20">
    <source>
        <dbReference type="RuleBase" id="RU000442"/>
    </source>
</evidence>
<evidence type="ECO:0000256" key="5">
    <source>
        <dbReference type="ARBA" id="ARBA00022679"/>
    </source>
</evidence>
<evidence type="ECO:0000256" key="14">
    <source>
        <dbReference type="ARBA" id="ARBA00023014"/>
    </source>
</evidence>
<dbReference type="SUPFAM" id="SSF53098">
    <property type="entry name" value="Ribonuclease H-like"/>
    <property type="match status" value="1"/>
</dbReference>
<keyword evidence="17 20" id="KW-0539">Nucleus</keyword>
<keyword evidence="4 20" id="KW-0004">4Fe-4S</keyword>
<dbReference type="InParanoid" id="A0A077ZYS1"/>
<feature type="domain" description="C4-type zinc-finger of DNA polymerase delta" evidence="24">
    <location>
        <begin position="1446"/>
        <end position="1532"/>
    </location>
</feature>
<feature type="domain" description="DNA-directed DNA polymerase family B exonuclease" evidence="23">
    <location>
        <begin position="674"/>
        <end position="837"/>
    </location>
</feature>
<organism evidence="25 26">
    <name type="scientific">Stylonychia lemnae</name>
    <name type="common">Ciliate</name>
    <dbReference type="NCBI Taxonomy" id="5949"/>
    <lineage>
        <taxon>Eukaryota</taxon>
        <taxon>Sar</taxon>
        <taxon>Alveolata</taxon>
        <taxon>Ciliophora</taxon>
        <taxon>Intramacronucleata</taxon>
        <taxon>Spirotrichea</taxon>
        <taxon>Stichotrichia</taxon>
        <taxon>Sporadotrichida</taxon>
        <taxon>Oxytrichidae</taxon>
        <taxon>Stylonychinae</taxon>
        <taxon>Stylonychia</taxon>
    </lineage>
</organism>
<keyword evidence="15 20" id="KW-0238">DNA-binding</keyword>
<dbReference type="SUPFAM" id="SSF56672">
    <property type="entry name" value="DNA/RNA polymerases"/>
    <property type="match status" value="1"/>
</dbReference>
<sequence>MRRMDLINSVRDSIDSSLRKGLINRQQSFDQQSFSIQDLDSQIDNMSDSYLDQINKTPDFKLDQLQSDHKQSAKVNAIEPETFDQQFLKYSLDIKEVKSLVNLWKEEFVRRKHQKLPELERAQMKDDSRLGGYSESINKDQKVIQYLLKHLRTKTQNSEKFETVDNSMYKEIDIVDYEALQMFIQSKEELQENEGDLQERYQMLGFFNMRQMQEARHQKAVQKNFQQQVQGLDEEEKIQQDEVEVLDIMESLKDQYDNIMNRVKDHRQAKAKYKTGKIGSDIQNNKSIFDYMSPDRSKRQQDENMTDVGLIPQDQTEQSEYPELDFIDLLDIDSNATPLIDENMLFNDEESDDIQGSMISMQNNIIKQSKIGRNFDLEEVKEEMSEESMRQQKSQHTDKISDHRNSSIGIRKSGTEQDQTEFQPRYILKGDKIIRVRAAREKQPQDYPHLNAHFSEKKDLLEHLIQLRQVRQNRNLQLKDTKIFITEKNKYEIKVDEKVNINTVGNYIEHVTNQPLRYNKLAPTSKQINKKYQSQGDKDKYQRHLIQDTDKKADIDQKLKQEAKRDLIIQNMGSAENRFITPATQYNIDSQNNMGGFEKQRQVLNNEQQQTSQMQTLFDLHQKFDLINGITQMIIEVFVQTREGCAVFYVIHNECAELDLEDKYNKIHGVIVNKQASKSIKSINMGTHMQINESIFAKNEVNLFQKVIDIFRYYDPDIVTGYETEAMSIGYICKRAEKIGIQMSSVLSRTPMTLKPLNESFYNQKLLKEQRLRSVDDQDDIQEAYKQQKDQREDKKKMSYFYNKFGQAIKLNGRIIINLWTILRHEINLTNYDLENVCFNILKKREPRYDYDTQSQWWMKGQFYNVASYQFKRLLNIYSILETMDLINRDINMAKVYGIDYESVMTRGSQFRVEAILSRITKSQDYLLLSAAVQQVRNQNELEVIPLVVEPDKLFYTSPVIIVDFQSLYPSVIIAYNLCYSTCLGKIIQINPENNTDQRKLGVYVIPGNIKSFFGIENDQDLTPEQEQYILDNIIIAPNLNCFVKPHLRLGLLPRMLREILYTRIMVKKSMKLYQPGSITYRMLDSRQLALKLIANVTYGYTAAGFSGRMPCSELADSVVAIGRHTLERCMKIVNQNEETWGTRVVYGDTDSTFILCEGRTLEDTFRIGEIIAKTMTEINPFPMELKLEKVYYPCVTLAKKRYCGYKMEKITDTPVLDAKGIETIRRDTVEAVAKIMDKCLRLLFETKDLTQIKSYLIKQWTKIQNGDVEFKDFIFAKEVRLGTYRVLPPSAIICERRLERDPGAMPRYKERIPYVIAMGQGGAIDQSKIKDLVLSPEEFLSSDGLLLNANYYIRRQINAALNRIFLEIFDIDVNQWFNRMPKLNREQGIHSKKIDYFQQQISSSRSNISKSKLSSKLSSRSGVSSTSIAGQNSMMIDQFYQRKNCIVCGDESKQKLCKTCTKNVRETIYILNQRLKNLQNQLEKNNMICLACSNMLLRGRVAQLVQAMPNDGISDEVVPCLNYQCRIFYEKMAFNKEYAYLKDAIEKININQI</sequence>
<evidence type="ECO:0000256" key="18">
    <source>
        <dbReference type="ARBA" id="ARBA00049244"/>
    </source>
</evidence>
<comment type="subcellular location">
    <subcellularLocation>
        <location evidence="2 20">Nucleus</location>
    </subcellularLocation>
</comment>
<dbReference type="Gene3D" id="1.10.287.690">
    <property type="entry name" value="Helix hairpin bin"/>
    <property type="match status" value="1"/>
</dbReference>
<keyword evidence="26" id="KW-1185">Reference proteome</keyword>
<dbReference type="GO" id="GO:0042276">
    <property type="term" value="P:error-prone translesion synthesis"/>
    <property type="evidence" value="ECO:0007669"/>
    <property type="project" value="TreeGrafter"/>
</dbReference>
<evidence type="ECO:0000256" key="12">
    <source>
        <dbReference type="ARBA" id="ARBA00022932"/>
    </source>
</evidence>
<evidence type="ECO:0000256" key="11">
    <source>
        <dbReference type="ARBA" id="ARBA00022833"/>
    </source>
</evidence>
<evidence type="ECO:0000256" key="3">
    <source>
        <dbReference type="ARBA" id="ARBA00005755"/>
    </source>
</evidence>
<dbReference type="SMART" id="SM00486">
    <property type="entry name" value="POLBc"/>
    <property type="match status" value="1"/>
</dbReference>
<keyword evidence="16" id="KW-0234">DNA repair</keyword>
<evidence type="ECO:0000256" key="9">
    <source>
        <dbReference type="ARBA" id="ARBA00022763"/>
    </source>
</evidence>
<evidence type="ECO:0000259" key="24">
    <source>
        <dbReference type="Pfam" id="PF14260"/>
    </source>
</evidence>
<dbReference type="GO" id="GO:0016035">
    <property type="term" value="C:zeta DNA polymerase complex"/>
    <property type="evidence" value="ECO:0007669"/>
    <property type="project" value="InterPro"/>
</dbReference>
<dbReference type="InterPro" id="IPR006172">
    <property type="entry name" value="DNA-dir_DNA_pol_B"/>
</dbReference>
<dbReference type="PANTHER" id="PTHR45812:SF1">
    <property type="entry name" value="DNA POLYMERASE ZETA CATALYTIC SUBUNIT"/>
    <property type="match status" value="1"/>
</dbReference>
<evidence type="ECO:0000256" key="1">
    <source>
        <dbReference type="ARBA" id="ARBA00001966"/>
    </source>
</evidence>
<dbReference type="InterPro" id="IPR030559">
    <property type="entry name" value="PolZ_Rev3"/>
</dbReference>
<gene>
    <name evidence="25" type="primary">Contig16336.g17402</name>
    <name evidence="25" type="ORF">STYLEM_2668</name>
</gene>
<dbReference type="InterPro" id="IPR006133">
    <property type="entry name" value="DNA-dir_DNA_pol_B_exonuc"/>
</dbReference>
<dbReference type="InterPro" id="IPR017964">
    <property type="entry name" value="DNA-dir_DNA_pol_B_CS"/>
</dbReference>
<keyword evidence="9" id="KW-0227">DNA damage</keyword>
<comment type="subunit">
    <text evidence="19">Forms DNA polymerase zeta with REV7.</text>
</comment>
<keyword evidence="11 20" id="KW-0862">Zinc</keyword>
<keyword evidence="10 20" id="KW-0863">Zinc-finger</keyword>
<keyword evidence="13 20" id="KW-0408">Iron</keyword>
<dbReference type="Pfam" id="PF03104">
    <property type="entry name" value="DNA_pol_B_exo1"/>
    <property type="match status" value="1"/>
</dbReference>
<feature type="region of interest" description="Disordered" evidence="21">
    <location>
        <begin position="384"/>
        <end position="416"/>
    </location>
</feature>
<dbReference type="CDD" id="cd05534">
    <property type="entry name" value="POLBc_zeta"/>
    <property type="match status" value="1"/>
</dbReference>
<dbReference type="PRINTS" id="PR00106">
    <property type="entry name" value="DNAPOLB"/>
</dbReference>
<evidence type="ECO:0000256" key="17">
    <source>
        <dbReference type="ARBA" id="ARBA00023242"/>
    </source>
</evidence>
<dbReference type="Gene3D" id="3.30.420.10">
    <property type="entry name" value="Ribonuclease H-like superfamily/Ribonuclease H"/>
    <property type="match status" value="1"/>
</dbReference>
<dbReference type="EMBL" id="CCKQ01002574">
    <property type="protein sequence ID" value="CDW73683.1"/>
    <property type="molecule type" value="Genomic_DNA"/>
</dbReference>
<evidence type="ECO:0000256" key="19">
    <source>
        <dbReference type="ARBA" id="ARBA00066055"/>
    </source>
</evidence>
<keyword evidence="14 20" id="KW-0411">Iron-sulfur</keyword>
<comment type="similarity">
    <text evidence="3 20">Belongs to the DNA polymerase type-B family.</text>
</comment>
<comment type="cofactor">
    <cofactor evidence="1 20">
        <name>[4Fe-4S] cluster</name>
        <dbReference type="ChEBI" id="CHEBI:49883"/>
    </cofactor>
</comment>
<dbReference type="InterPro" id="IPR012337">
    <property type="entry name" value="RNaseH-like_sf"/>
</dbReference>
<keyword evidence="6 20" id="KW-0548">Nucleotidyltransferase</keyword>
<dbReference type="Gene3D" id="1.10.132.60">
    <property type="entry name" value="DNA polymerase family B, C-terminal domain"/>
    <property type="match status" value="1"/>
</dbReference>
<keyword evidence="8 20" id="KW-0479">Metal-binding</keyword>
<keyword evidence="5 20" id="KW-0808">Transferase</keyword>
<dbReference type="Pfam" id="PF00136">
    <property type="entry name" value="DNA_pol_B"/>
    <property type="match status" value="1"/>
</dbReference>
<feature type="domain" description="DNA-directed DNA polymerase family B multifunctional" evidence="22">
    <location>
        <begin position="900"/>
        <end position="1367"/>
    </location>
</feature>
<evidence type="ECO:0000313" key="25">
    <source>
        <dbReference type="EMBL" id="CDW73683.1"/>
    </source>
</evidence>
<keyword evidence="7 20" id="KW-0235">DNA replication</keyword>
<evidence type="ECO:0000259" key="22">
    <source>
        <dbReference type="Pfam" id="PF00136"/>
    </source>
</evidence>
<evidence type="ECO:0000256" key="7">
    <source>
        <dbReference type="ARBA" id="ARBA00022705"/>
    </source>
</evidence>
<name>A0A077ZYS1_STYLE</name>
<evidence type="ECO:0000256" key="4">
    <source>
        <dbReference type="ARBA" id="ARBA00022485"/>
    </source>
</evidence>
<dbReference type="GO" id="GO:0006260">
    <property type="term" value="P:DNA replication"/>
    <property type="evidence" value="ECO:0007669"/>
    <property type="project" value="UniProtKB-KW"/>
</dbReference>
<dbReference type="GO" id="GO:0051539">
    <property type="term" value="F:4 iron, 4 sulfur cluster binding"/>
    <property type="evidence" value="ECO:0007669"/>
    <property type="project" value="UniProtKB-KW"/>
</dbReference>
<dbReference type="InterPro" id="IPR036397">
    <property type="entry name" value="RNaseH_sf"/>
</dbReference>
<dbReference type="FunFam" id="1.10.287.690:FF:000002">
    <property type="entry name" value="DNA polymerase zeta"/>
    <property type="match status" value="1"/>
</dbReference>
<evidence type="ECO:0000256" key="15">
    <source>
        <dbReference type="ARBA" id="ARBA00023125"/>
    </source>
</evidence>
<dbReference type="Pfam" id="PF14260">
    <property type="entry name" value="zf-C4pol"/>
    <property type="match status" value="1"/>
</dbReference>
<dbReference type="GO" id="GO:0000166">
    <property type="term" value="F:nucleotide binding"/>
    <property type="evidence" value="ECO:0007669"/>
    <property type="project" value="InterPro"/>
</dbReference>
<evidence type="ECO:0000256" key="6">
    <source>
        <dbReference type="ARBA" id="ARBA00022695"/>
    </source>
</evidence>
<dbReference type="CDD" id="cd05778">
    <property type="entry name" value="DNA_polB_zeta_exo"/>
    <property type="match status" value="1"/>
</dbReference>
<comment type="catalytic activity">
    <reaction evidence="18 20">
        <text>DNA(n) + a 2'-deoxyribonucleoside 5'-triphosphate = DNA(n+1) + diphosphate</text>
        <dbReference type="Rhea" id="RHEA:22508"/>
        <dbReference type="Rhea" id="RHEA-COMP:17339"/>
        <dbReference type="Rhea" id="RHEA-COMP:17340"/>
        <dbReference type="ChEBI" id="CHEBI:33019"/>
        <dbReference type="ChEBI" id="CHEBI:61560"/>
        <dbReference type="ChEBI" id="CHEBI:173112"/>
        <dbReference type="EC" id="2.7.7.7"/>
    </reaction>
</comment>
<dbReference type="InterPro" id="IPR042087">
    <property type="entry name" value="DNA_pol_B_thumb"/>
</dbReference>
<dbReference type="GO" id="GO:0005634">
    <property type="term" value="C:nucleus"/>
    <property type="evidence" value="ECO:0007669"/>
    <property type="project" value="UniProtKB-SubCell"/>
</dbReference>
<feature type="compositionally biased region" description="Basic and acidic residues" evidence="21">
    <location>
        <begin position="387"/>
        <end position="405"/>
    </location>
</feature>
<protein>
    <recommendedName>
        <fullName evidence="20">DNA polymerase</fullName>
        <ecNumber evidence="20">2.7.7.7</ecNumber>
    </recommendedName>
</protein>
<evidence type="ECO:0000256" key="8">
    <source>
        <dbReference type="ARBA" id="ARBA00022723"/>
    </source>
</evidence>
<dbReference type="FunFam" id="1.10.132.60:FF:000007">
    <property type="entry name" value="DNA polymerase"/>
    <property type="match status" value="1"/>
</dbReference>
<dbReference type="InterPro" id="IPR023211">
    <property type="entry name" value="DNA_pol_palm_dom_sf"/>
</dbReference>
<dbReference type="InterPro" id="IPR025687">
    <property type="entry name" value="Znf-C4pol"/>
</dbReference>
<evidence type="ECO:0000256" key="10">
    <source>
        <dbReference type="ARBA" id="ARBA00022771"/>
    </source>
</evidence>
<dbReference type="PANTHER" id="PTHR45812">
    <property type="entry name" value="DNA POLYMERASE ZETA CATALYTIC SUBUNIT"/>
    <property type="match status" value="1"/>
</dbReference>
<evidence type="ECO:0000256" key="21">
    <source>
        <dbReference type="SAM" id="MobiDB-lite"/>
    </source>
</evidence>
<evidence type="ECO:0000256" key="13">
    <source>
        <dbReference type="ARBA" id="ARBA00023004"/>
    </source>
</evidence>
<proteinExistence type="inferred from homology"/>
<dbReference type="OrthoDB" id="2414538at2759"/>
<evidence type="ECO:0000256" key="16">
    <source>
        <dbReference type="ARBA" id="ARBA00023204"/>
    </source>
</evidence>